<feature type="domain" description="SnoaL-like" evidence="1">
    <location>
        <begin position="17"/>
        <end position="117"/>
    </location>
</feature>
<evidence type="ECO:0000313" key="3">
    <source>
        <dbReference type="Proteomes" id="UP001172083"/>
    </source>
</evidence>
<accession>A0ABT8L035</accession>
<dbReference type="PANTHER" id="PTHR34003:SF2">
    <property type="entry name" value="SNOAL-LIKE DOMAIN-CONTAINING PROTEIN"/>
    <property type="match status" value="1"/>
</dbReference>
<dbReference type="Proteomes" id="UP001172083">
    <property type="component" value="Unassembled WGS sequence"/>
</dbReference>
<gene>
    <name evidence="2" type="ORF">QQ020_03530</name>
</gene>
<dbReference type="SUPFAM" id="SSF54427">
    <property type="entry name" value="NTF2-like"/>
    <property type="match status" value="1"/>
</dbReference>
<name>A0ABT8L035_9BACT</name>
<comment type="caution">
    <text evidence="2">The sequence shown here is derived from an EMBL/GenBank/DDBJ whole genome shotgun (WGS) entry which is preliminary data.</text>
</comment>
<keyword evidence="3" id="KW-1185">Reference proteome</keyword>
<dbReference type="Pfam" id="PF20409">
    <property type="entry name" value="SnoaL_5"/>
    <property type="match status" value="1"/>
</dbReference>
<evidence type="ECO:0000313" key="2">
    <source>
        <dbReference type="EMBL" id="MDN5211099.1"/>
    </source>
</evidence>
<dbReference type="Gene3D" id="3.10.450.50">
    <property type="match status" value="1"/>
</dbReference>
<dbReference type="InterPro" id="IPR032710">
    <property type="entry name" value="NTF2-like_dom_sf"/>
</dbReference>
<dbReference type="InterPro" id="IPR046860">
    <property type="entry name" value="SnoaL_5"/>
</dbReference>
<reference evidence="2" key="1">
    <citation type="submission" date="2023-06" db="EMBL/GenBank/DDBJ databases">
        <title>Genomic of Agaribacillus aureum.</title>
        <authorList>
            <person name="Wang G."/>
        </authorList>
    </citation>
    <scope>NUCLEOTIDE SEQUENCE</scope>
    <source>
        <strain evidence="2">BMA12</strain>
    </source>
</reference>
<dbReference type="EMBL" id="JAUJEB010000001">
    <property type="protein sequence ID" value="MDN5211099.1"/>
    <property type="molecule type" value="Genomic_DNA"/>
</dbReference>
<sequence>MNYLEKAQDLSMKIGTGQIMDAFEQYYAENCKIIEADGTIRNGKDEQREAIKQWQTQMVKEVHDGGVNSITSNEDSGQTCIESWMDITFQDGNRMKFEEVAVQNWVDGQIVQERFYYNPGPGAQQG</sequence>
<protein>
    <submittedName>
        <fullName evidence="2">Nuclear transport factor 2 family protein</fullName>
    </submittedName>
</protein>
<dbReference type="RefSeq" id="WP_346756435.1">
    <property type="nucleotide sequence ID" value="NZ_JAUJEB010000001.1"/>
</dbReference>
<organism evidence="2 3">
    <name type="scientific">Agaribacillus aureus</name>
    <dbReference type="NCBI Taxonomy" id="3051825"/>
    <lineage>
        <taxon>Bacteria</taxon>
        <taxon>Pseudomonadati</taxon>
        <taxon>Bacteroidota</taxon>
        <taxon>Cytophagia</taxon>
        <taxon>Cytophagales</taxon>
        <taxon>Splendidivirgaceae</taxon>
        <taxon>Agaribacillus</taxon>
    </lineage>
</organism>
<proteinExistence type="predicted"/>
<evidence type="ECO:0000259" key="1">
    <source>
        <dbReference type="Pfam" id="PF20409"/>
    </source>
</evidence>
<dbReference type="PANTHER" id="PTHR34003">
    <property type="entry name" value="BLL2395 PROTEIN"/>
    <property type="match status" value="1"/>
</dbReference>